<comment type="caution">
    <text evidence="8">The sequence shown here is derived from an EMBL/GenBank/DDBJ whole genome shotgun (WGS) entry which is preliminary data.</text>
</comment>
<proteinExistence type="predicted"/>
<comment type="subcellular location">
    <subcellularLocation>
        <location evidence="1">Membrane</location>
    </subcellularLocation>
</comment>
<evidence type="ECO:0000313" key="9">
    <source>
        <dbReference type="Proteomes" id="UP001217089"/>
    </source>
</evidence>
<keyword evidence="5 6" id="KW-0472">Membrane</keyword>
<evidence type="ECO:0000256" key="5">
    <source>
        <dbReference type="ARBA" id="ARBA00023136"/>
    </source>
</evidence>
<dbReference type="Gene3D" id="3.40.50.10140">
    <property type="entry name" value="Toll/interleukin-1 receptor homology (TIR) domain"/>
    <property type="match status" value="1"/>
</dbReference>
<dbReference type="InterPro" id="IPR000157">
    <property type="entry name" value="TIR_dom"/>
</dbReference>
<name>A0ABQ9F2C3_TEGGR</name>
<evidence type="ECO:0000256" key="1">
    <source>
        <dbReference type="ARBA" id="ARBA00004370"/>
    </source>
</evidence>
<sequence>MWFRNWIRTTKVYLGQYPQWYKCYSPQEMRKNNITFDEYNPTIEACTIVDLLVPTVTSVSLTIVFLIGLLPLIYKCRWHIRYRIYLLKQKQYRKILNEEEFVYWGFVIYSDNDRDWVHRELIHHLEEKEGLPLCIRLRDFDVGKVIVDNIVENMNCSKKIILILSNNFANSDWCRFEFLLAQDRIVSEGLECLVLIMLEEINSNNLNSGLHALITTSSYAAWSTEEPALELFWEQVITAVKYQVNSNTQCLS</sequence>
<keyword evidence="4 6" id="KW-1133">Transmembrane helix</keyword>
<dbReference type="Proteomes" id="UP001217089">
    <property type="component" value="Unassembled WGS sequence"/>
</dbReference>
<dbReference type="PROSITE" id="PS50104">
    <property type="entry name" value="TIR"/>
    <property type="match status" value="1"/>
</dbReference>
<organism evidence="8 9">
    <name type="scientific">Tegillarca granosa</name>
    <name type="common">Malaysian cockle</name>
    <name type="synonym">Anadara granosa</name>
    <dbReference type="NCBI Taxonomy" id="220873"/>
    <lineage>
        <taxon>Eukaryota</taxon>
        <taxon>Metazoa</taxon>
        <taxon>Spiralia</taxon>
        <taxon>Lophotrochozoa</taxon>
        <taxon>Mollusca</taxon>
        <taxon>Bivalvia</taxon>
        <taxon>Autobranchia</taxon>
        <taxon>Pteriomorphia</taxon>
        <taxon>Arcoida</taxon>
        <taxon>Arcoidea</taxon>
        <taxon>Arcidae</taxon>
        <taxon>Tegillarca</taxon>
    </lineage>
</organism>
<feature type="transmembrane region" description="Helical" evidence="6">
    <location>
        <begin position="51"/>
        <end position="74"/>
    </location>
</feature>
<dbReference type="EMBL" id="JARBDR010000496">
    <property type="protein sequence ID" value="KAJ8311541.1"/>
    <property type="molecule type" value="Genomic_DNA"/>
</dbReference>
<dbReference type="Pfam" id="PF01582">
    <property type="entry name" value="TIR"/>
    <property type="match status" value="1"/>
</dbReference>
<evidence type="ECO:0000313" key="8">
    <source>
        <dbReference type="EMBL" id="KAJ8311541.1"/>
    </source>
</evidence>
<accession>A0ABQ9F2C3</accession>
<keyword evidence="2 6" id="KW-0812">Transmembrane</keyword>
<keyword evidence="3" id="KW-0732">Signal</keyword>
<evidence type="ECO:0000259" key="7">
    <source>
        <dbReference type="PROSITE" id="PS50104"/>
    </source>
</evidence>
<evidence type="ECO:0000256" key="4">
    <source>
        <dbReference type="ARBA" id="ARBA00022989"/>
    </source>
</evidence>
<keyword evidence="9" id="KW-1185">Reference proteome</keyword>
<dbReference type="InterPro" id="IPR035897">
    <property type="entry name" value="Toll_tir_struct_dom_sf"/>
</dbReference>
<reference evidence="8 9" key="1">
    <citation type="submission" date="2022-12" db="EMBL/GenBank/DDBJ databases">
        <title>Chromosome-level genome of Tegillarca granosa.</title>
        <authorList>
            <person name="Kim J."/>
        </authorList>
    </citation>
    <scope>NUCLEOTIDE SEQUENCE [LARGE SCALE GENOMIC DNA]</scope>
    <source>
        <strain evidence="8">Teg-2019</strain>
        <tissue evidence="8">Adductor muscle</tissue>
    </source>
</reference>
<gene>
    <name evidence="8" type="ORF">KUTeg_010896</name>
</gene>
<evidence type="ECO:0000256" key="3">
    <source>
        <dbReference type="ARBA" id="ARBA00022729"/>
    </source>
</evidence>
<dbReference type="PANTHER" id="PTHR24365">
    <property type="entry name" value="TOLL-LIKE RECEPTOR"/>
    <property type="match status" value="1"/>
</dbReference>
<evidence type="ECO:0000256" key="2">
    <source>
        <dbReference type="ARBA" id="ARBA00022692"/>
    </source>
</evidence>
<protein>
    <recommendedName>
        <fullName evidence="7">TIR domain-containing protein</fullName>
    </recommendedName>
</protein>
<evidence type="ECO:0000256" key="6">
    <source>
        <dbReference type="SAM" id="Phobius"/>
    </source>
</evidence>
<dbReference type="SUPFAM" id="SSF52200">
    <property type="entry name" value="Toll/Interleukin receptor TIR domain"/>
    <property type="match status" value="1"/>
</dbReference>
<dbReference type="SMART" id="SM00255">
    <property type="entry name" value="TIR"/>
    <property type="match status" value="1"/>
</dbReference>
<dbReference type="PANTHER" id="PTHR24365:SF530">
    <property type="entry name" value="MSTPROX-RELATED"/>
    <property type="match status" value="1"/>
</dbReference>
<feature type="domain" description="TIR" evidence="7">
    <location>
        <begin position="101"/>
        <end position="240"/>
    </location>
</feature>